<dbReference type="InterPro" id="IPR053283">
    <property type="entry name" value="TUNICAMYCIN_INDUCED_1"/>
</dbReference>
<proteinExistence type="predicted"/>
<evidence type="ECO:0000313" key="2">
    <source>
        <dbReference type="EMBL" id="EFJ36950.1"/>
    </source>
</evidence>
<protein>
    <submittedName>
        <fullName evidence="2">Uncharacterized protein</fullName>
    </submittedName>
</protein>
<dbReference type="eggNOG" id="ENOG502QQ67">
    <property type="taxonomic scope" value="Eukaryota"/>
</dbReference>
<name>D8QSI8_SELML</name>
<dbReference type="Gramene" id="EFJ36950">
    <property type="protein sequence ID" value="EFJ36950"/>
    <property type="gene ID" value="SELMODRAFT_270280"/>
</dbReference>
<sequence>MRLVLALSFALWLSLAIVFAVESDDKGLGAVLEATDKIVQQLGWKREDVNVSRVYSRRMGQALMYEFDIEIGGNIFPIKLAEDISTWRYVDELSNQGTEKAMVEFGHWDDAALAPFKLAGPVELWIQDAKDLRLAIPNDVDAGALRKVLLADGATVTVLGAREISLTKPFKVPLPLVGSGDDHASSILALSEQLRQASRSSDRPILSLRVVKPSSLVASAPEQLDSPPERLKVKKLSPGAVELSSRALDKLAGGEIDLSGSSSGGKSQWLWPLPSVNTSGPTLRSLEQALKLLLGPSAHRPGSFSLLRAKAAAAKFVKVEFELEKRLDGDDGALPEWATRPTIQRLQFEVLSKIDGDKVIPMSVRPLETYPSATTASFDFFSGNTTSLESMASIFLPPVSPLTLDVSG</sequence>
<feature type="chain" id="PRO_5003121162" evidence="1">
    <location>
        <begin position="21"/>
        <end position="408"/>
    </location>
</feature>
<dbReference type="OMA" id="INPPYPK"/>
<gene>
    <name evidence="2" type="ORF">SELMODRAFT_270280</name>
</gene>
<evidence type="ECO:0000256" key="1">
    <source>
        <dbReference type="SAM" id="SignalP"/>
    </source>
</evidence>
<feature type="signal peptide" evidence="1">
    <location>
        <begin position="1"/>
        <end position="20"/>
    </location>
</feature>
<dbReference type="EMBL" id="GL377566">
    <property type="protein sequence ID" value="EFJ36950.1"/>
    <property type="molecule type" value="Genomic_DNA"/>
</dbReference>
<reference evidence="2 3" key="1">
    <citation type="journal article" date="2011" name="Science">
        <title>The Selaginella genome identifies genetic changes associated with the evolution of vascular plants.</title>
        <authorList>
            <person name="Banks J.A."/>
            <person name="Nishiyama T."/>
            <person name="Hasebe M."/>
            <person name="Bowman J.L."/>
            <person name="Gribskov M."/>
            <person name="dePamphilis C."/>
            <person name="Albert V.A."/>
            <person name="Aono N."/>
            <person name="Aoyama T."/>
            <person name="Ambrose B.A."/>
            <person name="Ashton N.W."/>
            <person name="Axtell M.J."/>
            <person name="Barker E."/>
            <person name="Barker M.S."/>
            <person name="Bennetzen J.L."/>
            <person name="Bonawitz N.D."/>
            <person name="Chapple C."/>
            <person name="Cheng C."/>
            <person name="Correa L.G."/>
            <person name="Dacre M."/>
            <person name="DeBarry J."/>
            <person name="Dreyer I."/>
            <person name="Elias M."/>
            <person name="Engstrom E.M."/>
            <person name="Estelle M."/>
            <person name="Feng L."/>
            <person name="Finet C."/>
            <person name="Floyd S.K."/>
            <person name="Frommer W.B."/>
            <person name="Fujita T."/>
            <person name="Gramzow L."/>
            <person name="Gutensohn M."/>
            <person name="Harholt J."/>
            <person name="Hattori M."/>
            <person name="Heyl A."/>
            <person name="Hirai T."/>
            <person name="Hiwatashi Y."/>
            <person name="Ishikawa M."/>
            <person name="Iwata M."/>
            <person name="Karol K.G."/>
            <person name="Koehler B."/>
            <person name="Kolukisaoglu U."/>
            <person name="Kubo M."/>
            <person name="Kurata T."/>
            <person name="Lalonde S."/>
            <person name="Li K."/>
            <person name="Li Y."/>
            <person name="Litt A."/>
            <person name="Lyons E."/>
            <person name="Manning G."/>
            <person name="Maruyama T."/>
            <person name="Michael T.P."/>
            <person name="Mikami K."/>
            <person name="Miyazaki S."/>
            <person name="Morinaga S."/>
            <person name="Murata T."/>
            <person name="Mueller-Roeber B."/>
            <person name="Nelson D.R."/>
            <person name="Obara M."/>
            <person name="Oguri Y."/>
            <person name="Olmstead R.G."/>
            <person name="Onodera N."/>
            <person name="Petersen B.L."/>
            <person name="Pils B."/>
            <person name="Prigge M."/>
            <person name="Rensing S.A."/>
            <person name="Riano-Pachon D.M."/>
            <person name="Roberts A.W."/>
            <person name="Sato Y."/>
            <person name="Scheller H.V."/>
            <person name="Schulz B."/>
            <person name="Schulz C."/>
            <person name="Shakirov E.V."/>
            <person name="Shibagaki N."/>
            <person name="Shinohara N."/>
            <person name="Shippen D.E."/>
            <person name="Soerensen I."/>
            <person name="Sotooka R."/>
            <person name="Sugimoto N."/>
            <person name="Sugita M."/>
            <person name="Sumikawa N."/>
            <person name="Tanurdzic M."/>
            <person name="Theissen G."/>
            <person name="Ulvskov P."/>
            <person name="Wakazuki S."/>
            <person name="Weng J.K."/>
            <person name="Willats W.W."/>
            <person name="Wipf D."/>
            <person name="Wolf P.G."/>
            <person name="Yang L."/>
            <person name="Zimmer A.D."/>
            <person name="Zhu Q."/>
            <person name="Mitros T."/>
            <person name="Hellsten U."/>
            <person name="Loque D."/>
            <person name="Otillar R."/>
            <person name="Salamov A."/>
            <person name="Schmutz J."/>
            <person name="Shapiro H."/>
            <person name="Lindquist E."/>
            <person name="Lucas S."/>
            <person name="Rokhsar D."/>
            <person name="Grigoriev I.V."/>
        </authorList>
    </citation>
    <scope>NUCLEOTIDE SEQUENCE [LARGE SCALE GENOMIC DNA]</scope>
</reference>
<organism evidence="3">
    <name type="scientific">Selaginella moellendorffii</name>
    <name type="common">Spikemoss</name>
    <dbReference type="NCBI Taxonomy" id="88036"/>
    <lineage>
        <taxon>Eukaryota</taxon>
        <taxon>Viridiplantae</taxon>
        <taxon>Streptophyta</taxon>
        <taxon>Embryophyta</taxon>
        <taxon>Tracheophyta</taxon>
        <taxon>Lycopodiopsida</taxon>
        <taxon>Selaginellales</taxon>
        <taxon>Selaginellaceae</taxon>
        <taxon>Selaginella</taxon>
    </lineage>
</organism>
<dbReference type="KEGG" id="smo:SELMODRAFT_270280"/>
<dbReference type="STRING" id="88036.D8QSI8"/>
<dbReference type="PANTHER" id="PTHR34454:SF2">
    <property type="entry name" value="PROTEIN TUNICAMYCIN INDUCED 1"/>
    <property type="match status" value="1"/>
</dbReference>
<dbReference type="AlphaFoldDB" id="D8QSI8"/>
<keyword evidence="3" id="KW-1185">Reference proteome</keyword>
<accession>D8QSI8</accession>
<dbReference type="Proteomes" id="UP000001514">
    <property type="component" value="Unassembled WGS sequence"/>
</dbReference>
<dbReference type="InParanoid" id="D8QSI8"/>
<dbReference type="HOGENOM" id="CLU_038643_0_0_1"/>
<dbReference type="OrthoDB" id="513870at2759"/>
<dbReference type="FunCoup" id="D8QSI8">
    <property type="interactions" value="29"/>
</dbReference>
<keyword evidence="1" id="KW-0732">Signal</keyword>
<evidence type="ECO:0000313" key="3">
    <source>
        <dbReference type="Proteomes" id="UP000001514"/>
    </source>
</evidence>
<dbReference type="PANTHER" id="PTHR34454">
    <property type="entry name" value="TUNICAMYCIN INDUCED PROTEIN"/>
    <property type="match status" value="1"/>
</dbReference>